<dbReference type="EMBL" id="JANFQO010000031">
    <property type="protein sequence ID" value="MCQ4167457.1"/>
    <property type="molecule type" value="Genomic_DNA"/>
</dbReference>
<dbReference type="Gene3D" id="3.30.460.10">
    <property type="entry name" value="Beta Polymerase, domain 2"/>
    <property type="match status" value="1"/>
</dbReference>
<name>A0ABT1QYV0_9GAMM</name>
<dbReference type="InterPro" id="IPR043519">
    <property type="entry name" value="NT_sf"/>
</dbReference>
<dbReference type="RefSeq" id="WP_255916644.1">
    <property type="nucleotide sequence ID" value="NZ_JANFQO010000031.1"/>
</dbReference>
<dbReference type="Pfam" id="PF04607">
    <property type="entry name" value="RelA_SpoT"/>
    <property type="match status" value="1"/>
</dbReference>
<sequence>MTKDAEKKPGRIRQKSPTERQVSDLVAHFEARRDQFELFRRQVVDFFSAQKRFTSPPLPLIHSVKSRLKDSGHLKEKIRRKWQDGAITKDTLFSRITDLAGVRVIHLYSQQFPSIHRAIHQHVDAGAWSLHEPPIAYSWDPEASSFFRDLGLAAEQRDSYYTSIHYVVKPQSSSQLCCEIQVRTLFEEAWGEIDHALNYPEKTSLLPCREQLRVLAKLASTGTRLADSIFAAAADMGKSFISNE</sequence>
<dbReference type="PANTHER" id="PTHR41773">
    <property type="entry name" value="GTP PYROPHOSPHATASE-RELATED"/>
    <property type="match status" value="1"/>
</dbReference>
<proteinExistence type="predicted"/>
<evidence type="ECO:0000313" key="2">
    <source>
        <dbReference type="EMBL" id="MCQ4167457.1"/>
    </source>
</evidence>
<reference evidence="2" key="1">
    <citation type="submission" date="2022-07" db="EMBL/GenBank/DDBJ databases">
        <title>Tahibacter sp., a new gammaproteobacterium isolated from the silt sample collected at pig farm.</title>
        <authorList>
            <person name="Chen H."/>
        </authorList>
    </citation>
    <scope>NUCLEOTIDE SEQUENCE</scope>
    <source>
        <strain evidence="2">P2K</strain>
    </source>
</reference>
<dbReference type="Proteomes" id="UP001165498">
    <property type="component" value="Unassembled WGS sequence"/>
</dbReference>
<accession>A0ABT1QYV0</accession>
<protein>
    <submittedName>
        <fullName evidence="2">RelA/SpoT domain-containing protein</fullName>
    </submittedName>
</protein>
<evidence type="ECO:0000259" key="1">
    <source>
        <dbReference type="SMART" id="SM00954"/>
    </source>
</evidence>
<dbReference type="InterPro" id="IPR007685">
    <property type="entry name" value="RelA_SpoT"/>
</dbReference>
<gene>
    <name evidence="2" type="ORF">NM961_22300</name>
</gene>
<dbReference type="CDD" id="cd05399">
    <property type="entry name" value="NT_Rel-Spo_like"/>
    <property type="match status" value="1"/>
</dbReference>
<dbReference type="SUPFAM" id="SSF81301">
    <property type="entry name" value="Nucleotidyltransferase"/>
    <property type="match status" value="1"/>
</dbReference>
<evidence type="ECO:0000313" key="3">
    <source>
        <dbReference type="Proteomes" id="UP001165498"/>
    </source>
</evidence>
<dbReference type="PANTHER" id="PTHR41773:SF1">
    <property type="entry name" value="RELA_SPOT DOMAIN-CONTAINING PROTEIN"/>
    <property type="match status" value="1"/>
</dbReference>
<organism evidence="2 3">
    <name type="scientific">Tahibacter harae</name>
    <dbReference type="NCBI Taxonomy" id="2963937"/>
    <lineage>
        <taxon>Bacteria</taxon>
        <taxon>Pseudomonadati</taxon>
        <taxon>Pseudomonadota</taxon>
        <taxon>Gammaproteobacteria</taxon>
        <taxon>Lysobacterales</taxon>
        <taxon>Rhodanobacteraceae</taxon>
        <taxon>Tahibacter</taxon>
    </lineage>
</organism>
<comment type="caution">
    <text evidence="2">The sequence shown here is derived from an EMBL/GenBank/DDBJ whole genome shotgun (WGS) entry which is preliminary data.</text>
</comment>
<dbReference type="SMART" id="SM00954">
    <property type="entry name" value="RelA_SpoT"/>
    <property type="match status" value="1"/>
</dbReference>
<keyword evidence="3" id="KW-1185">Reference proteome</keyword>
<feature type="domain" description="RelA/SpoT" evidence="1">
    <location>
        <begin position="66"/>
        <end position="205"/>
    </location>
</feature>